<dbReference type="InterPro" id="IPR001214">
    <property type="entry name" value="SET_dom"/>
</dbReference>
<dbReference type="PROSITE" id="PS50280">
    <property type="entry name" value="SET"/>
    <property type="match status" value="1"/>
</dbReference>
<evidence type="ECO:0000313" key="3">
    <source>
        <dbReference type="Proteomes" id="UP000294933"/>
    </source>
</evidence>
<evidence type="ECO:0000313" key="2">
    <source>
        <dbReference type="EMBL" id="TDL24152.1"/>
    </source>
</evidence>
<protein>
    <submittedName>
        <fullName evidence="2">SET domain-containing protein</fullName>
    </submittedName>
</protein>
<dbReference type="OrthoDB" id="5945798at2759"/>
<dbReference type="InterPro" id="IPR046341">
    <property type="entry name" value="SET_dom_sf"/>
</dbReference>
<feature type="domain" description="SET" evidence="1">
    <location>
        <begin position="92"/>
        <end position="251"/>
    </location>
</feature>
<dbReference type="Proteomes" id="UP000294933">
    <property type="component" value="Unassembled WGS sequence"/>
</dbReference>
<dbReference type="InterPro" id="IPR053185">
    <property type="entry name" value="SET_domain_protein"/>
</dbReference>
<dbReference type="PANTHER" id="PTHR47332:SF2">
    <property type="entry name" value="SET-6"/>
    <property type="match status" value="1"/>
</dbReference>
<proteinExistence type="predicted"/>
<name>A0A4Y7QAN5_9AGAM</name>
<organism evidence="2 3">
    <name type="scientific">Rickenella mellea</name>
    <dbReference type="NCBI Taxonomy" id="50990"/>
    <lineage>
        <taxon>Eukaryota</taxon>
        <taxon>Fungi</taxon>
        <taxon>Dikarya</taxon>
        <taxon>Basidiomycota</taxon>
        <taxon>Agaricomycotina</taxon>
        <taxon>Agaricomycetes</taxon>
        <taxon>Hymenochaetales</taxon>
        <taxon>Rickenellaceae</taxon>
        <taxon>Rickenella</taxon>
    </lineage>
</organism>
<reference evidence="2 3" key="1">
    <citation type="submission" date="2018-06" db="EMBL/GenBank/DDBJ databases">
        <title>A transcriptomic atlas of mushroom development highlights an independent origin of complex multicellularity.</title>
        <authorList>
            <consortium name="DOE Joint Genome Institute"/>
            <person name="Krizsan K."/>
            <person name="Almasi E."/>
            <person name="Merenyi Z."/>
            <person name="Sahu N."/>
            <person name="Viragh M."/>
            <person name="Koszo T."/>
            <person name="Mondo S."/>
            <person name="Kiss B."/>
            <person name="Balint B."/>
            <person name="Kues U."/>
            <person name="Barry K."/>
            <person name="Hegedus J.C."/>
            <person name="Henrissat B."/>
            <person name="Johnson J."/>
            <person name="Lipzen A."/>
            <person name="Ohm R."/>
            <person name="Nagy I."/>
            <person name="Pangilinan J."/>
            <person name="Yan J."/>
            <person name="Xiong Y."/>
            <person name="Grigoriev I.V."/>
            <person name="Hibbett D.S."/>
            <person name="Nagy L.G."/>
        </authorList>
    </citation>
    <scope>NUCLEOTIDE SEQUENCE [LARGE SCALE GENOMIC DNA]</scope>
    <source>
        <strain evidence="2 3">SZMC22713</strain>
    </source>
</reference>
<dbReference type="VEuPathDB" id="FungiDB:BD410DRAFT_110281"/>
<sequence>MPLSQPIRTALPRFGWPIQEKAEPRLHKTLEEANAALDAAGDPSMIVRACRESFQSTKVFCLWITYSDLFDGRYGEYAPQGWGLPPDSPTPPPFSIQPISGCGRGMVAKRSIKSGETIVIERPLLVYPQIVTGTFGHPQGLWGHLEDIFDKSFSYFGEMEKSSYMDLWNCKPLTGTLGNQLVGIARTNGLYSGFSRSKHFPHYAGVYPNISRCNHSCGPNADAKFDEEKMAMTLIAQRTIPAGEQVTISYTAVGAPYAVRQDDLKTKYVFTCACRHCAPTKPSRPSKPLKHPYWNIPTPPSSERVDLKAEIYASDVRRNQLSLRGSHTQVLWAEWLSPSSKQSDRDLVQFHEDALVVLAQEGMESTRIHDIAYLAHACAALEDEAGFRRWGNMLISLSNWSRGDEGELQMKTWQDWVREPKTSPAWGLRVQAKGRMKGKGKA</sequence>
<keyword evidence="3" id="KW-1185">Reference proteome</keyword>
<dbReference type="Gene3D" id="2.170.270.10">
    <property type="entry name" value="SET domain"/>
    <property type="match status" value="1"/>
</dbReference>
<dbReference type="SUPFAM" id="SSF82199">
    <property type="entry name" value="SET domain"/>
    <property type="match status" value="1"/>
</dbReference>
<dbReference type="SMART" id="SM00317">
    <property type="entry name" value="SET"/>
    <property type="match status" value="1"/>
</dbReference>
<gene>
    <name evidence="2" type="ORF">BD410DRAFT_110281</name>
</gene>
<dbReference type="AlphaFoldDB" id="A0A4Y7QAN5"/>
<dbReference type="PANTHER" id="PTHR47332">
    <property type="entry name" value="SET DOMAIN-CONTAINING PROTEIN 5"/>
    <property type="match status" value="1"/>
</dbReference>
<evidence type="ECO:0000259" key="1">
    <source>
        <dbReference type="PROSITE" id="PS50280"/>
    </source>
</evidence>
<accession>A0A4Y7QAN5</accession>
<dbReference type="CDD" id="cd20071">
    <property type="entry name" value="SET_SMYD"/>
    <property type="match status" value="1"/>
</dbReference>
<dbReference type="EMBL" id="ML170167">
    <property type="protein sequence ID" value="TDL24152.1"/>
    <property type="molecule type" value="Genomic_DNA"/>
</dbReference>
<dbReference type="Pfam" id="PF00856">
    <property type="entry name" value="SET"/>
    <property type="match status" value="1"/>
</dbReference>
<dbReference type="STRING" id="50990.A0A4Y7QAN5"/>